<organism evidence="2 3">
    <name type="scientific">Streptosporangium algeriense</name>
    <dbReference type="NCBI Taxonomy" id="1682748"/>
    <lineage>
        <taxon>Bacteria</taxon>
        <taxon>Bacillati</taxon>
        <taxon>Actinomycetota</taxon>
        <taxon>Actinomycetes</taxon>
        <taxon>Streptosporangiales</taxon>
        <taxon>Streptosporangiaceae</taxon>
        <taxon>Streptosporangium</taxon>
    </lineage>
</organism>
<proteinExistence type="predicted"/>
<feature type="region of interest" description="Disordered" evidence="1">
    <location>
        <begin position="441"/>
        <end position="467"/>
    </location>
</feature>
<dbReference type="EMBL" id="JBHTHX010000033">
    <property type="protein sequence ID" value="MFD0883388.1"/>
    <property type="molecule type" value="Genomic_DNA"/>
</dbReference>
<sequence>MSVVQAPASSLLLTEHPLQRCGAWAVTVLADRERVEQVTAELLDGVTARIVEDVVEAAVAQKNGGAYDWWKVLFALYPNSKPTHAKREKDRTALREEMARLFAPDDAGGPVWACTFCEQPSGVLWAKTTLPMFDSIRAVNTLPPATAGWPVCRGCRVALWALPYGAWLTAGSATVLTCDNPQVERQFVRRNVQRAGRIRQLGFDGLPATAGPEAVTLQALREHASDAPAATSLWMFKNDNQEPWLRVAGTRTGVARFVHLLMADPDCRRGWKVLRRALAPRDRQGKATVDGATAAARLLFDREGGQSDRLPMELWARSADLEKVPRHTLVGWRALCRLYVEVMFEMDPDRIKPVAELLATWIAQEAHRGRFNLYRRAAGSGYELHKLLITAGARLYLDGKDQRVVPEVLGGLLANGSQGWRERTVLFFEVIETLHRKGVTIGVPGEESEEDDGQTRFDGDDDGEEHA</sequence>
<dbReference type="Proteomes" id="UP001597024">
    <property type="component" value="Unassembled WGS sequence"/>
</dbReference>
<accession>A0ABW3DLD2</accession>
<evidence type="ECO:0000313" key="3">
    <source>
        <dbReference type="Proteomes" id="UP001597024"/>
    </source>
</evidence>
<name>A0ABW3DLD2_9ACTN</name>
<gene>
    <name evidence="2" type="ORF">ACFQ08_02280</name>
</gene>
<reference evidence="3" key="1">
    <citation type="journal article" date="2019" name="Int. J. Syst. Evol. Microbiol.">
        <title>The Global Catalogue of Microorganisms (GCM) 10K type strain sequencing project: providing services to taxonomists for standard genome sequencing and annotation.</title>
        <authorList>
            <consortium name="The Broad Institute Genomics Platform"/>
            <consortium name="The Broad Institute Genome Sequencing Center for Infectious Disease"/>
            <person name="Wu L."/>
            <person name="Ma J."/>
        </authorList>
    </citation>
    <scope>NUCLEOTIDE SEQUENCE [LARGE SCALE GENOMIC DNA]</scope>
    <source>
        <strain evidence="3">CCUG 62974</strain>
    </source>
</reference>
<evidence type="ECO:0000313" key="2">
    <source>
        <dbReference type="EMBL" id="MFD0883388.1"/>
    </source>
</evidence>
<keyword evidence="3" id="KW-1185">Reference proteome</keyword>
<protein>
    <recommendedName>
        <fullName evidence="4">CRISPR-associated protein Cst1</fullName>
    </recommendedName>
</protein>
<evidence type="ECO:0000256" key="1">
    <source>
        <dbReference type="SAM" id="MobiDB-lite"/>
    </source>
</evidence>
<comment type="caution">
    <text evidence="2">The sequence shown here is derived from an EMBL/GenBank/DDBJ whole genome shotgun (WGS) entry which is preliminary data.</text>
</comment>
<evidence type="ECO:0008006" key="4">
    <source>
        <dbReference type="Google" id="ProtNLM"/>
    </source>
</evidence>